<evidence type="ECO:0000256" key="6">
    <source>
        <dbReference type="ARBA" id="ARBA00022806"/>
    </source>
</evidence>
<dbReference type="GO" id="GO:1990077">
    <property type="term" value="C:primosome complex"/>
    <property type="evidence" value="ECO:0007669"/>
    <property type="project" value="UniProtKB-KW"/>
</dbReference>
<keyword evidence="6 13" id="KW-0347">Helicase</keyword>
<dbReference type="InterPro" id="IPR007694">
    <property type="entry name" value="DNA_helicase_DnaB-like_C"/>
</dbReference>
<name>A0A3B1BDB5_9ZZZZ</name>
<dbReference type="SUPFAM" id="SSF52540">
    <property type="entry name" value="P-loop containing nucleoside triphosphate hydrolases"/>
    <property type="match status" value="1"/>
</dbReference>
<dbReference type="AlphaFoldDB" id="A0A3B1BDB5"/>
<keyword evidence="7" id="KW-0067">ATP-binding</keyword>
<dbReference type="GO" id="GO:0042802">
    <property type="term" value="F:identical protein binding"/>
    <property type="evidence" value="ECO:0007669"/>
    <property type="project" value="UniProtKB-ARBA"/>
</dbReference>
<dbReference type="InterPro" id="IPR027417">
    <property type="entry name" value="P-loop_NTPase"/>
</dbReference>
<dbReference type="GO" id="GO:0043139">
    <property type="term" value="F:5'-3' DNA helicase activity"/>
    <property type="evidence" value="ECO:0007669"/>
    <property type="project" value="UniProtKB-EC"/>
</dbReference>
<keyword evidence="2" id="KW-0639">Primosome</keyword>
<dbReference type="InterPro" id="IPR003593">
    <property type="entry name" value="AAA+_ATPase"/>
</dbReference>
<evidence type="ECO:0000256" key="10">
    <source>
        <dbReference type="ARBA" id="ARBA00044969"/>
    </source>
</evidence>
<keyword evidence="9" id="KW-0413">Isomerase</keyword>
<keyword evidence="8" id="KW-0238">DNA-binding</keyword>
<evidence type="ECO:0000256" key="1">
    <source>
        <dbReference type="ARBA" id="ARBA00008428"/>
    </source>
</evidence>
<comment type="catalytic activity">
    <reaction evidence="11">
        <text>ATP + H2O = ADP + phosphate + H(+)</text>
        <dbReference type="Rhea" id="RHEA:13065"/>
        <dbReference type="ChEBI" id="CHEBI:15377"/>
        <dbReference type="ChEBI" id="CHEBI:15378"/>
        <dbReference type="ChEBI" id="CHEBI:30616"/>
        <dbReference type="ChEBI" id="CHEBI:43474"/>
        <dbReference type="ChEBI" id="CHEBI:456216"/>
        <dbReference type="EC" id="5.6.2.3"/>
    </reaction>
</comment>
<dbReference type="GO" id="GO:0006269">
    <property type="term" value="P:DNA replication, synthesis of primer"/>
    <property type="evidence" value="ECO:0007669"/>
    <property type="project" value="UniProtKB-KW"/>
</dbReference>
<protein>
    <recommendedName>
        <fullName evidence="10">DNA 5'-3' helicase</fullName>
        <ecNumber evidence="10">5.6.2.3</ecNumber>
    </recommendedName>
</protein>
<dbReference type="Pfam" id="PF03796">
    <property type="entry name" value="DnaB_C"/>
    <property type="match status" value="1"/>
</dbReference>
<evidence type="ECO:0000259" key="12">
    <source>
        <dbReference type="PROSITE" id="PS51199"/>
    </source>
</evidence>
<dbReference type="PANTHER" id="PTHR30153">
    <property type="entry name" value="REPLICATIVE DNA HELICASE DNAB"/>
    <property type="match status" value="1"/>
</dbReference>
<keyword evidence="4" id="KW-0547">Nucleotide-binding</keyword>
<evidence type="ECO:0000256" key="2">
    <source>
        <dbReference type="ARBA" id="ARBA00022515"/>
    </source>
</evidence>
<dbReference type="EC" id="5.6.2.3" evidence="10"/>
<dbReference type="EMBL" id="UOFY01000043">
    <property type="protein sequence ID" value="VAX09993.1"/>
    <property type="molecule type" value="Genomic_DNA"/>
</dbReference>
<evidence type="ECO:0000256" key="3">
    <source>
        <dbReference type="ARBA" id="ARBA00022705"/>
    </source>
</evidence>
<dbReference type="InterPro" id="IPR007693">
    <property type="entry name" value="DNA_helicase_DnaB-like_N"/>
</dbReference>
<reference evidence="13" key="1">
    <citation type="submission" date="2018-06" db="EMBL/GenBank/DDBJ databases">
        <authorList>
            <person name="Zhirakovskaya E."/>
        </authorList>
    </citation>
    <scope>NUCLEOTIDE SEQUENCE</scope>
</reference>
<evidence type="ECO:0000256" key="8">
    <source>
        <dbReference type="ARBA" id="ARBA00023125"/>
    </source>
</evidence>
<evidence type="ECO:0000256" key="7">
    <source>
        <dbReference type="ARBA" id="ARBA00022840"/>
    </source>
</evidence>
<dbReference type="PANTHER" id="PTHR30153:SF2">
    <property type="entry name" value="REPLICATIVE DNA HELICASE"/>
    <property type="match status" value="1"/>
</dbReference>
<gene>
    <name evidence="13" type="ORF">MNBD_GAMMA25-204</name>
</gene>
<dbReference type="GO" id="GO:0016887">
    <property type="term" value="F:ATP hydrolysis activity"/>
    <property type="evidence" value="ECO:0007669"/>
    <property type="project" value="RHEA"/>
</dbReference>
<dbReference type="NCBIfam" id="TIGR00665">
    <property type="entry name" value="DnaB"/>
    <property type="match status" value="1"/>
</dbReference>
<dbReference type="CDD" id="cd00984">
    <property type="entry name" value="DnaB_C"/>
    <property type="match status" value="1"/>
</dbReference>
<evidence type="ECO:0000256" key="11">
    <source>
        <dbReference type="ARBA" id="ARBA00048954"/>
    </source>
</evidence>
<dbReference type="GO" id="GO:0005524">
    <property type="term" value="F:ATP binding"/>
    <property type="evidence" value="ECO:0007669"/>
    <property type="project" value="UniProtKB-KW"/>
</dbReference>
<evidence type="ECO:0000256" key="5">
    <source>
        <dbReference type="ARBA" id="ARBA00022801"/>
    </source>
</evidence>
<proteinExistence type="inferred from homology"/>
<dbReference type="InterPro" id="IPR036185">
    <property type="entry name" value="DNA_heli_DnaB-like_N_sf"/>
</dbReference>
<dbReference type="GO" id="GO:0005829">
    <property type="term" value="C:cytosol"/>
    <property type="evidence" value="ECO:0007669"/>
    <property type="project" value="TreeGrafter"/>
</dbReference>
<dbReference type="GO" id="GO:0003677">
    <property type="term" value="F:DNA binding"/>
    <property type="evidence" value="ECO:0007669"/>
    <property type="project" value="UniProtKB-KW"/>
</dbReference>
<evidence type="ECO:0000313" key="13">
    <source>
        <dbReference type="EMBL" id="VAX09993.1"/>
    </source>
</evidence>
<dbReference type="SMART" id="SM00382">
    <property type="entry name" value="AAA"/>
    <property type="match status" value="1"/>
</dbReference>
<evidence type="ECO:0000256" key="9">
    <source>
        <dbReference type="ARBA" id="ARBA00023235"/>
    </source>
</evidence>
<dbReference type="InterPro" id="IPR016136">
    <property type="entry name" value="DNA_helicase_N/primase_C"/>
</dbReference>
<dbReference type="FunFam" id="1.10.860.10:FF:000001">
    <property type="entry name" value="Replicative DNA helicase"/>
    <property type="match status" value="1"/>
</dbReference>
<dbReference type="PROSITE" id="PS51199">
    <property type="entry name" value="SF4_HELICASE"/>
    <property type="match status" value="1"/>
</dbReference>
<keyword evidence="5 13" id="KW-0378">Hydrolase</keyword>
<feature type="domain" description="SF4 helicase" evidence="12">
    <location>
        <begin position="193"/>
        <end position="459"/>
    </location>
</feature>
<dbReference type="SUPFAM" id="SSF48024">
    <property type="entry name" value="N-terminal domain of DnaB helicase"/>
    <property type="match status" value="1"/>
</dbReference>
<dbReference type="FunFam" id="3.40.50.300:FF:000076">
    <property type="entry name" value="Replicative DNA helicase"/>
    <property type="match status" value="1"/>
</dbReference>
<keyword evidence="3" id="KW-0235">DNA replication</keyword>
<dbReference type="NCBIfam" id="NF004384">
    <property type="entry name" value="PRK05748.1"/>
    <property type="match status" value="1"/>
</dbReference>
<accession>A0A3B1BDB5</accession>
<sequence>MQEIAFPVSGPEMENDGLRMPPHSIDAEQSVLGGLMIDNSTWDRVVEQITEEDFYRRDHRLIFQAIATLAEEDQPFDPITLKEWLDDHGRLDEAGGLAYLGTLSNYTPTAANVSAYANIVREKAVLRSLIRVTTNIADSAYHPEGRKSEELLDLAEKQVFDIAESGARSRSGYTGLKTLLTRAVDRIDKLYQNPSAYTGIPTGFTDFDNKTSGLQNSDLIIIAGRPSMGKTTFAMNIVENAAIKSGAAVAVFSMEMPGESLVMRMLSSLGRINQHKIRTGQLDDADWPRLTSAVGILNNANVFIDDTAGLNPMEIRARARRIKRDHGSLGLIVIDYLQLMQTHGSSENRATEISEISRGLKALAKELNVPVIALSQLNRGLEQRPNKRPIMSDLRESGAIEQDADLIVFIYRDEVYNEESPDKGTAEIIIGKQRNGPIGMSRLTFIGQYTKFENFISDGAYEGDHG</sequence>
<dbReference type="Gene3D" id="3.40.50.300">
    <property type="entry name" value="P-loop containing nucleotide triphosphate hydrolases"/>
    <property type="match status" value="1"/>
</dbReference>
<comment type="similarity">
    <text evidence="1">Belongs to the helicase family. DnaB subfamily.</text>
</comment>
<evidence type="ECO:0000256" key="4">
    <source>
        <dbReference type="ARBA" id="ARBA00022741"/>
    </source>
</evidence>
<dbReference type="Gene3D" id="1.10.860.10">
    <property type="entry name" value="DNAb Helicase, Chain A"/>
    <property type="match status" value="1"/>
</dbReference>
<organism evidence="13">
    <name type="scientific">hydrothermal vent metagenome</name>
    <dbReference type="NCBI Taxonomy" id="652676"/>
    <lineage>
        <taxon>unclassified sequences</taxon>
        <taxon>metagenomes</taxon>
        <taxon>ecological metagenomes</taxon>
    </lineage>
</organism>
<dbReference type="InterPro" id="IPR007692">
    <property type="entry name" value="DNA_helicase_DnaB"/>
</dbReference>
<dbReference type="Pfam" id="PF00772">
    <property type="entry name" value="DnaB"/>
    <property type="match status" value="1"/>
</dbReference>